<dbReference type="PANTHER" id="PTHR43353:SF5">
    <property type="entry name" value="SUCCINATE-SEMIALDEHYDE DEHYDROGENASE, MITOCHONDRIAL"/>
    <property type="match status" value="1"/>
</dbReference>
<dbReference type="PROSITE" id="PS00070">
    <property type="entry name" value="ALDEHYDE_DEHYDR_CYS"/>
    <property type="match status" value="1"/>
</dbReference>
<dbReference type="STRING" id="266892.SAMN04488054_10656"/>
<dbReference type="InterPro" id="IPR016160">
    <property type="entry name" value="Ald_DH_CS_CYS"/>
</dbReference>
<evidence type="ECO:0000256" key="1">
    <source>
        <dbReference type="ARBA" id="ARBA00009986"/>
    </source>
</evidence>
<dbReference type="SUPFAM" id="SSF53720">
    <property type="entry name" value="ALDH-like"/>
    <property type="match status" value="1"/>
</dbReference>
<evidence type="ECO:0000313" key="5">
    <source>
        <dbReference type="Proteomes" id="UP000199668"/>
    </source>
</evidence>
<dbReference type="Gene3D" id="3.40.605.10">
    <property type="entry name" value="Aldehyde Dehydrogenase, Chain A, domain 1"/>
    <property type="match status" value="1"/>
</dbReference>
<sequence>METRLFINGTWKKAANGTFAVKNPANNEEIGQAADGGAEETKEAIKAAEDAFPSWAHRSAGDRAAYLKEIYRLMMERQDELGELITLEMGKPLQEAKGEVAYAASFLEWFAEEGRRIYGDTIPAGSPDKRMMVLHQPVGVTAAITPWNFPQAMVTRKVAPALAAGCPVVLKPAEDTPLSAVRFAEICEEAGLPDGVFNLITGEDAAAIGGELMGSQAVRKMTFTGSTGVGKKLMEQGASDIKKLSLELGGHAPVIVLDDADMEKAVDGTVASKFRNAGQTCVCGNRVYVEEAVYDTFVDRLKEEVEKLQVGDGFAEGTSIGPMINKEGWEKVDRHVKDAVDKGAEIVTGGRGWEENGGWFYEPTVLKNVTSDMIIMEEETFGPVAPIQKVSSDEEAVRHSNHSPFGLASYFFTESMSRGVKVAEGLEFGIVGWNDGRPSAAQAPFGGWKQSGVGREGGHEGIKPFLETKYISIGL</sequence>
<dbReference type="FunFam" id="3.40.605.10:FF:000005">
    <property type="entry name" value="Succinate-semialdehyde dehydrogenase I"/>
    <property type="match status" value="1"/>
</dbReference>
<dbReference type="InterPro" id="IPR050740">
    <property type="entry name" value="Aldehyde_DH_Superfamily"/>
</dbReference>
<dbReference type="InterPro" id="IPR010102">
    <property type="entry name" value="Succ_semiAld_DH"/>
</dbReference>
<comment type="similarity">
    <text evidence="1">Belongs to the aldehyde dehydrogenase family.</text>
</comment>
<name>A0A1I4KY53_9BACI</name>
<dbReference type="Proteomes" id="UP000199668">
    <property type="component" value="Unassembled WGS sequence"/>
</dbReference>
<feature type="domain" description="Aldehyde dehydrogenase" evidence="3">
    <location>
        <begin position="11"/>
        <end position="471"/>
    </location>
</feature>
<dbReference type="AlphaFoldDB" id="A0A1I4KY53"/>
<dbReference type="InterPro" id="IPR015590">
    <property type="entry name" value="Aldehyde_DH_dom"/>
</dbReference>
<reference evidence="4 5" key="1">
    <citation type="submission" date="2016-10" db="EMBL/GenBank/DDBJ databases">
        <authorList>
            <person name="de Groot N.N."/>
        </authorList>
    </citation>
    <scope>NUCLEOTIDE SEQUENCE [LARGE SCALE GENOMIC DNA]</scope>
    <source>
        <strain evidence="4 5">CGMCC 1.6134</strain>
    </source>
</reference>
<evidence type="ECO:0000259" key="3">
    <source>
        <dbReference type="Pfam" id="PF00171"/>
    </source>
</evidence>
<dbReference type="InterPro" id="IPR016162">
    <property type="entry name" value="Ald_DH_N"/>
</dbReference>
<gene>
    <name evidence="4" type="ORF">SAMN04488054_10656</name>
</gene>
<proteinExistence type="inferred from homology"/>
<protein>
    <submittedName>
        <fullName evidence="4">Succinate-semialdehyde dehydrogenase / glutarate-semialdehyde dehydrogenase</fullName>
    </submittedName>
</protein>
<organism evidence="4 5">
    <name type="scientific">Salibacterium qingdaonense</name>
    <dbReference type="NCBI Taxonomy" id="266892"/>
    <lineage>
        <taxon>Bacteria</taxon>
        <taxon>Bacillati</taxon>
        <taxon>Bacillota</taxon>
        <taxon>Bacilli</taxon>
        <taxon>Bacillales</taxon>
        <taxon>Bacillaceae</taxon>
    </lineage>
</organism>
<dbReference type="EMBL" id="FOTY01000006">
    <property type="protein sequence ID" value="SFL83734.1"/>
    <property type="molecule type" value="Genomic_DNA"/>
</dbReference>
<dbReference type="GO" id="GO:0009450">
    <property type="term" value="P:gamma-aminobutyric acid catabolic process"/>
    <property type="evidence" value="ECO:0007669"/>
    <property type="project" value="InterPro"/>
</dbReference>
<accession>A0A1I4KY53</accession>
<dbReference type="FunFam" id="3.40.309.10:FF:000004">
    <property type="entry name" value="Succinate-semialdehyde dehydrogenase I"/>
    <property type="match status" value="1"/>
</dbReference>
<dbReference type="CDD" id="cd07103">
    <property type="entry name" value="ALDH_F5_SSADH_GabD"/>
    <property type="match status" value="1"/>
</dbReference>
<keyword evidence="2" id="KW-0560">Oxidoreductase</keyword>
<dbReference type="NCBIfam" id="TIGR01780">
    <property type="entry name" value="SSADH"/>
    <property type="match status" value="1"/>
</dbReference>
<dbReference type="RefSeq" id="WP_090926423.1">
    <property type="nucleotide sequence ID" value="NZ_FOTY01000006.1"/>
</dbReference>
<keyword evidence="5" id="KW-1185">Reference proteome</keyword>
<evidence type="ECO:0000256" key="2">
    <source>
        <dbReference type="ARBA" id="ARBA00023002"/>
    </source>
</evidence>
<dbReference type="GO" id="GO:0004777">
    <property type="term" value="F:succinate-semialdehyde dehydrogenase (NAD+) activity"/>
    <property type="evidence" value="ECO:0007669"/>
    <property type="project" value="TreeGrafter"/>
</dbReference>
<dbReference type="Pfam" id="PF00171">
    <property type="entry name" value="Aldedh"/>
    <property type="match status" value="1"/>
</dbReference>
<dbReference type="PANTHER" id="PTHR43353">
    <property type="entry name" value="SUCCINATE-SEMIALDEHYDE DEHYDROGENASE, MITOCHONDRIAL"/>
    <property type="match status" value="1"/>
</dbReference>
<dbReference type="InterPro" id="IPR016161">
    <property type="entry name" value="Ald_DH/histidinol_DH"/>
</dbReference>
<dbReference type="InterPro" id="IPR016163">
    <property type="entry name" value="Ald_DH_C"/>
</dbReference>
<dbReference type="OrthoDB" id="9762913at2"/>
<evidence type="ECO:0000313" key="4">
    <source>
        <dbReference type="EMBL" id="SFL83734.1"/>
    </source>
</evidence>
<dbReference type="Gene3D" id="3.40.309.10">
    <property type="entry name" value="Aldehyde Dehydrogenase, Chain A, domain 2"/>
    <property type="match status" value="1"/>
</dbReference>